<dbReference type="PANTHER" id="PTHR23031">
    <property type="entry name" value="RHOPHILIN"/>
    <property type="match status" value="1"/>
</dbReference>
<accession>A0A3Q2XKV6</accession>
<dbReference type="SUPFAM" id="SSF46585">
    <property type="entry name" value="HR1 repeat"/>
    <property type="match status" value="1"/>
</dbReference>
<dbReference type="GeneTree" id="ENSGT00940000153837"/>
<name>A0A3Q2XKV6_HIPCM</name>
<dbReference type="InterPro" id="IPR011072">
    <property type="entry name" value="HR1_rho-bd"/>
</dbReference>
<dbReference type="InterPro" id="IPR036274">
    <property type="entry name" value="HR1_rpt_sf"/>
</dbReference>
<dbReference type="GO" id="GO:0007165">
    <property type="term" value="P:signal transduction"/>
    <property type="evidence" value="ECO:0007669"/>
    <property type="project" value="InterPro"/>
</dbReference>
<evidence type="ECO:0000313" key="4">
    <source>
        <dbReference type="Ensembl" id="ENSHCOP00000005255.1"/>
    </source>
</evidence>
<sequence>LTDGILSSGLLKKGSRARINQQINKEMRMRAGAENLFRATTNTKVKETVALELSYVNSSLQLLKEELEDLNSNVEVYQTERSRWNISVRFPTTLPPSCCADPRVSNAGPRGVFRASF</sequence>
<proteinExistence type="predicted"/>
<dbReference type="Gene3D" id="1.10.287.160">
    <property type="entry name" value="HR1 repeat"/>
    <property type="match status" value="1"/>
</dbReference>
<dbReference type="PROSITE" id="PS51860">
    <property type="entry name" value="REM_1"/>
    <property type="match status" value="1"/>
</dbReference>
<dbReference type="InterPro" id="IPR047138">
    <property type="entry name" value="RHPN1_2"/>
</dbReference>
<reference evidence="4" key="2">
    <citation type="submission" date="2025-09" db="UniProtKB">
        <authorList>
            <consortium name="Ensembl"/>
        </authorList>
    </citation>
    <scope>IDENTIFICATION</scope>
</reference>
<keyword evidence="1 2" id="KW-0175">Coiled coil</keyword>
<feature type="coiled-coil region" evidence="2">
    <location>
        <begin position="53"/>
        <end position="80"/>
    </location>
</feature>
<protein>
    <submittedName>
        <fullName evidence="4">Rhophilin Rho GTPase binding protein 1</fullName>
    </submittedName>
</protein>
<dbReference type="GO" id="GO:0051497">
    <property type="term" value="P:negative regulation of stress fiber assembly"/>
    <property type="evidence" value="ECO:0007669"/>
    <property type="project" value="TreeGrafter"/>
</dbReference>
<evidence type="ECO:0000256" key="1">
    <source>
        <dbReference type="PROSITE-ProRule" id="PRU01207"/>
    </source>
</evidence>
<dbReference type="PANTHER" id="PTHR23031:SF6">
    <property type="entry name" value="RHOPHILIN-1"/>
    <property type="match status" value="1"/>
</dbReference>
<dbReference type="AlphaFoldDB" id="A0A3Q2XKV6"/>
<dbReference type="Ensembl" id="ENSHCOT00000005686.1">
    <property type="protein sequence ID" value="ENSHCOP00000005255.1"/>
    <property type="gene ID" value="ENSHCOG00000007518.1"/>
</dbReference>
<dbReference type="SMART" id="SM00742">
    <property type="entry name" value="Hr1"/>
    <property type="match status" value="1"/>
</dbReference>
<evidence type="ECO:0000259" key="3">
    <source>
        <dbReference type="PROSITE" id="PS51860"/>
    </source>
</evidence>
<evidence type="ECO:0000313" key="5">
    <source>
        <dbReference type="Proteomes" id="UP000264820"/>
    </source>
</evidence>
<feature type="domain" description="REM-1" evidence="3">
    <location>
        <begin position="1"/>
        <end position="76"/>
    </location>
</feature>
<dbReference type="Pfam" id="PF02185">
    <property type="entry name" value="HR1"/>
    <property type="match status" value="1"/>
</dbReference>
<keyword evidence="5" id="KW-1185">Reference proteome</keyword>
<reference evidence="4" key="1">
    <citation type="submission" date="2025-08" db="UniProtKB">
        <authorList>
            <consortium name="Ensembl"/>
        </authorList>
    </citation>
    <scope>IDENTIFICATION</scope>
</reference>
<evidence type="ECO:0000256" key="2">
    <source>
        <dbReference type="SAM" id="Coils"/>
    </source>
</evidence>
<dbReference type="Proteomes" id="UP000264820">
    <property type="component" value="Unplaced"/>
</dbReference>
<organism evidence="4 5">
    <name type="scientific">Hippocampus comes</name>
    <name type="common">Tiger tail seahorse</name>
    <dbReference type="NCBI Taxonomy" id="109280"/>
    <lineage>
        <taxon>Eukaryota</taxon>
        <taxon>Metazoa</taxon>
        <taxon>Chordata</taxon>
        <taxon>Craniata</taxon>
        <taxon>Vertebrata</taxon>
        <taxon>Euteleostomi</taxon>
        <taxon>Actinopterygii</taxon>
        <taxon>Neopterygii</taxon>
        <taxon>Teleostei</taxon>
        <taxon>Neoteleostei</taxon>
        <taxon>Acanthomorphata</taxon>
        <taxon>Syngnathiaria</taxon>
        <taxon>Syngnathiformes</taxon>
        <taxon>Syngnathoidei</taxon>
        <taxon>Syngnathidae</taxon>
        <taxon>Hippocampus</taxon>
    </lineage>
</organism>